<evidence type="ECO:0000256" key="6">
    <source>
        <dbReference type="ARBA" id="ARBA00022840"/>
    </source>
</evidence>
<dbReference type="CDD" id="cd00143">
    <property type="entry name" value="PP2Cc"/>
    <property type="match status" value="1"/>
</dbReference>
<dbReference type="SMART" id="SM00331">
    <property type="entry name" value="PP2C_SIG"/>
    <property type="match status" value="1"/>
</dbReference>
<evidence type="ECO:0000313" key="12">
    <source>
        <dbReference type="EMBL" id="ODA33884.1"/>
    </source>
</evidence>
<evidence type="ECO:0000256" key="4">
    <source>
        <dbReference type="ARBA" id="ARBA00022741"/>
    </source>
</evidence>
<reference evidence="12 13" key="1">
    <citation type="submission" date="2016-05" db="EMBL/GenBank/DDBJ databases">
        <title>Genomic Taxonomy of the Vibrionaceae.</title>
        <authorList>
            <person name="Gomez-Gil B."/>
            <person name="Enciso-Ibarra J."/>
        </authorList>
    </citation>
    <scope>NUCLEOTIDE SEQUENCE [LARGE SCALE GENOMIC DNA]</scope>
    <source>
        <strain evidence="12 13">CAIM 1920</strain>
    </source>
</reference>
<keyword evidence="5" id="KW-0418">Kinase</keyword>
<feature type="domain" description="Protein kinase" evidence="10">
    <location>
        <begin position="300"/>
        <end position="563"/>
    </location>
</feature>
<dbReference type="PROSITE" id="PS50011">
    <property type="entry name" value="PROTEIN_KINASE_DOM"/>
    <property type="match status" value="1"/>
</dbReference>
<keyword evidence="4" id="KW-0547">Nucleotide-binding</keyword>
<dbReference type="Gene3D" id="3.60.40.10">
    <property type="entry name" value="PPM-type phosphatase domain"/>
    <property type="match status" value="1"/>
</dbReference>
<dbReference type="CDD" id="cd14014">
    <property type="entry name" value="STKc_PknB_like"/>
    <property type="match status" value="1"/>
</dbReference>
<evidence type="ECO:0000256" key="1">
    <source>
        <dbReference type="ARBA" id="ARBA00012513"/>
    </source>
</evidence>
<keyword evidence="3" id="KW-0808">Transferase</keyword>
<dbReference type="Gene3D" id="3.30.200.20">
    <property type="entry name" value="Phosphorylase Kinase, domain 1"/>
    <property type="match status" value="1"/>
</dbReference>
<dbReference type="Gene3D" id="1.10.510.10">
    <property type="entry name" value="Transferase(Phosphotransferase) domain 1"/>
    <property type="match status" value="1"/>
</dbReference>
<comment type="catalytic activity">
    <reaction evidence="7">
        <text>L-threonyl-[protein] + ATP = O-phospho-L-threonyl-[protein] + ADP + H(+)</text>
        <dbReference type="Rhea" id="RHEA:46608"/>
        <dbReference type="Rhea" id="RHEA-COMP:11060"/>
        <dbReference type="Rhea" id="RHEA-COMP:11605"/>
        <dbReference type="ChEBI" id="CHEBI:15378"/>
        <dbReference type="ChEBI" id="CHEBI:30013"/>
        <dbReference type="ChEBI" id="CHEBI:30616"/>
        <dbReference type="ChEBI" id="CHEBI:61977"/>
        <dbReference type="ChEBI" id="CHEBI:456216"/>
        <dbReference type="EC" id="2.7.11.1"/>
    </reaction>
</comment>
<dbReference type="InterPro" id="IPR036457">
    <property type="entry name" value="PPM-type-like_dom_sf"/>
</dbReference>
<dbReference type="PANTHER" id="PTHR24356">
    <property type="entry name" value="SERINE/THREONINE-PROTEIN KINASE"/>
    <property type="match status" value="1"/>
</dbReference>
<accession>A0A1C3EKX9</accession>
<evidence type="ECO:0000313" key="13">
    <source>
        <dbReference type="Proteomes" id="UP000094936"/>
    </source>
</evidence>
<keyword evidence="9" id="KW-0472">Membrane</keyword>
<dbReference type="InterPro" id="IPR050236">
    <property type="entry name" value="Ser_Thr_kinase_AGC"/>
</dbReference>
<keyword evidence="6" id="KW-0067">ATP-binding</keyword>
<keyword evidence="13" id="KW-1185">Reference proteome</keyword>
<dbReference type="SMART" id="SM00220">
    <property type="entry name" value="S_TKc"/>
    <property type="match status" value="1"/>
</dbReference>
<dbReference type="SMART" id="SM00332">
    <property type="entry name" value="PP2Cc"/>
    <property type="match status" value="1"/>
</dbReference>
<gene>
    <name evidence="12" type="ORF">A8L45_08660</name>
</gene>
<dbReference type="Pfam" id="PF00069">
    <property type="entry name" value="Pkinase"/>
    <property type="match status" value="1"/>
</dbReference>
<evidence type="ECO:0000256" key="7">
    <source>
        <dbReference type="ARBA" id="ARBA00047899"/>
    </source>
</evidence>
<dbReference type="SUPFAM" id="SSF56112">
    <property type="entry name" value="Protein kinase-like (PK-like)"/>
    <property type="match status" value="1"/>
</dbReference>
<name>A0A1C3EKX9_9GAMM</name>
<dbReference type="PROSITE" id="PS51746">
    <property type="entry name" value="PPM_2"/>
    <property type="match status" value="1"/>
</dbReference>
<dbReference type="InterPro" id="IPR000719">
    <property type="entry name" value="Prot_kinase_dom"/>
</dbReference>
<evidence type="ECO:0000259" key="11">
    <source>
        <dbReference type="PROSITE" id="PS51746"/>
    </source>
</evidence>
<dbReference type="AlphaFoldDB" id="A0A1C3EKX9"/>
<keyword evidence="2" id="KW-0723">Serine/threonine-protein kinase</keyword>
<comment type="caution">
    <text evidence="12">The sequence shown here is derived from an EMBL/GenBank/DDBJ whole genome shotgun (WGS) entry which is preliminary data.</text>
</comment>
<dbReference type="PROSITE" id="PS00108">
    <property type="entry name" value="PROTEIN_KINASE_ST"/>
    <property type="match status" value="1"/>
</dbReference>
<dbReference type="STRING" id="1080227.A8L45_08660"/>
<dbReference type="EMBL" id="LYBM01000012">
    <property type="protein sequence ID" value="ODA33884.1"/>
    <property type="molecule type" value="Genomic_DNA"/>
</dbReference>
<dbReference type="OrthoDB" id="9801841at2"/>
<dbReference type="InterPro" id="IPR001932">
    <property type="entry name" value="PPM-type_phosphatase-like_dom"/>
</dbReference>
<keyword evidence="9" id="KW-1133">Transmembrane helix</keyword>
<proteinExistence type="predicted"/>
<organism evidence="12 13">
    <name type="scientific">Veronia pacifica</name>
    <dbReference type="NCBI Taxonomy" id="1080227"/>
    <lineage>
        <taxon>Bacteria</taxon>
        <taxon>Pseudomonadati</taxon>
        <taxon>Pseudomonadota</taxon>
        <taxon>Gammaproteobacteria</taxon>
        <taxon>Vibrionales</taxon>
        <taxon>Vibrionaceae</taxon>
        <taxon>Veronia</taxon>
    </lineage>
</organism>
<evidence type="ECO:0000256" key="3">
    <source>
        <dbReference type="ARBA" id="ARBA00022679"/>
    </source>
</evidence>
<dbReference type="Pfam" id="PF13672">
    <property type="entry name" value="PP2C_2"/>
    <property type="match status" value="1"/>
</dbReference>
<evidence type="ECO:0000259" key="10">
    <source>
        <dbReference type="PROSITE" id="PS50011"/>
    </source>
</evidence>
<dbReference type="GO" id="GO:0005524">
    <property type="term" value="F:ATP binding"/>
    <property type="evidence" value="ECO:0007669"/>
    <property type="project" value="UniProtKB-KW"/>
</dbReference>
<dbReference type="InterPro" id="IPR011009">
    <property type="entry name" value="Kinase-like_dom_sf"/>
</dbReference>
<evidence type="ECO:0000256" key="9">
    <source>
        <dbReference type="SAM" id="Phobius"/>
    </source>
</evidence>
<comment type="catalytic activity">
    <reaction evidence="8">
        <text>L-seryl-[protein] + ATP = O-phospho-L-seryl-[protein] + ADP + H(+)</text>
        <dbReference type="Rhea" id="RHEA:17989"/>
        <dbReference type="Rhea" id="RHEA-COMP:9863"/>
        <dbReference type="Rhea" id="RHEA-COMP:11604"/>
        <dbReference type="ChEBI" id="CHEBI:15378"/>
        <dbReference type="ChEBI" id="CHEBI:29999"/>
        <dbReference type="ChEBI" id="CHEBI:30616"/>
        <dbReference type="ChEBI" id="CHEBI:83421"/>
        <dbReference type="ChEBI" id="CHEBI:456216"/>
        <dbReference type="EC" id="2.7.11.1"/>
    </reaction>
</comment>
<dbReference type="SUPFAM" id="SSF81606">
    <property type="entry name" value="PP2C-like"/>
    <property type="match status" value="1"/>
</dbReference>
<keyword evidence="9" id="KW-0812">Transmembrane</keyword>
<dbReference type="Proteomes" id="UP000094936">
    <property type="component" value="Unassembled WGS sequence"/>
</dbReference>
<sequence>MEGSNLKKGKGKADRALSDFSVSYGGNSDRGEKKHNQDAFAALLPSNQAECRHKGMVACIADGVSCSENSQVASQISVTHFIEDYLATPKTLTVRESAGIVLNRLNQWLFHHGQQDNLKHNTMVASFSALIVKSNTAYIFHAGDCRIYLFRNNELSVLTRDHRQYTLNEQHYLIRGLGMDAHLEVDYQSIDIQPGDMLLLTTDGIHETLSQTALKDILLGQYDIRKESMLAANKGHDAGLECLAKQITDAAKQTGGDDNGTCLLVSIHSLPPLLLGESIEFLSTRSIPPVLEVGQKIDGYLIKRVIYSGSRSHLYLVKDLEDNKEYVLKTPSENFEDDPSYLQAFIREGWIGEHMSHAGIMRVFESRESTPFLYHVCEHIKGVTLRQWLYDNPKPDIADVRMIAAEVIVAIRALQRGGIYHGDIKPDNIMIRPDMTVVLIDFGSAHVKGYQELNDPVTHLLPAGDLNYLAPECLISPEPNMSSELFSLGVTLYETLTGELPYKRVRSQRMGRTVAKMDYIPISRFRSDVPEWIDVALKKACHPLPEGRFNALSEFITALHKPVTTDVTSMPLIERDPVLFWQCISGVLLALLLVQWLW</sequence>
<feature type="domain" description="PPM-type phosphatase" evidence="11">
    <location>
        <begin position="23"/>
        <end position="267"/>
    </location>
</feature>
<dbReference type="InterPro" id="IPR008271">
    <property type="entry name" value="Ser/Thr_kinase_AS"/>
</dbReference>
<evidence type="ECO:0000256" key="8">
    <source>
        <dbReference type="ARBA" id="ARBA00048679"/>
    </source>
</evidence>
<protein>
    <recommendedName>
        <fullName evidence="1">non-specific serine/threonine protein kinase</fullName>
        <ecNumber evidence="1">2.7.11.1</ecNumber>
    </recommendedName>
</protein>
<evidence type="ECO:0000256" key="5">
    <source>
        <dbReference type="ARBA" id="ARBA00022777"/>
    </source>
</evidence>
<dbReference type="EC" id="2.7.11.1" evidence="1"/>
<feature type="transmembrane region" description="Helical" evidence="9">
    <location>
        <begin position="578"/>
        <end position="597"/>
    </location>
</feature>
<dbReference type="GO" id="GO:0004674">
    <property type="term" value="F:protein serine/threonine kinase activity"/>
    <property type="evidence" value="ECO:0007669"/>
    <property type="project" value="UniProtKB-KW"/>
</dbReference>
<evidence type="ECO:0000256" key="2">
    <source>
        <dbReference type="ARBA" id="ARBA00022527"/>
    </source>
</evidence>